<dbReference type="AlphaFoldDB" id="A0AAV7J539"/>
<gene>
    <name evidence="1" type="ORF">KQX54_013157</name>
</gene>
<proteinExistence type="predicted"/>
<accession>A0AAV7J539</accession>
<comment type="caution">
    <text evidence="1">The sequence shown here is derived from an EMBL/GenBank/DDBJ whole genome shotgun (WGS) entry which is preliminary data.</text>
</comment>
<dbReference type="EMBL" id="JAHXZJ010000002">
    <property type="protein sequence ID" value="KAH0564619.1"/>
    <property type="molecule type" value="Genomic_DNA"/>
</dbReference>
<reference evidence="1 2" key="1">
    <citation type="journal article" date="2021" name="J. Hered.">
        <title>A chromosome-level genome assembly of the parasitoid wasp, Cotesia glomerata (Hymenoptera: Braconidae).</title>
        <authorList>
            <person name="Pinto B.J."/>
            <person name="Weis J.J."/>
            <person name="Gamble T."/>
            <person name="Ode P.J."/>
            <person name="Paul R."/>
            <person name="Zaspel J.M."/>
        </authorList>
    </citation>
    <scope>NUCLEOTIDE SEQUENCE [LARGE SCALE GENOMIC DNA]</scope>
    <source>
        <strain evidence="1">CgM1</strain>
    </source>
</reference>
<name>A0AAV7J539_COTGL</name>
<keyword evidence="2" id="KW-1185">Reference proteome</keyword>
<dbReference type="Proteomes" id="UP000826195">
    <property type="component" value="Unassembled WGS sequence"/>
</dbReference>
<sequence>MKVHFNSSENLRSQIKTGELSADAFKNNWTEIFLIFLYAIALLKRKKIDVNSILCYYSQQLGPSERTTWCMWPDHRIRRLGSKWLEKKYSLPYRGLNGCISLLVVLKPNNTAPQ</sequence>
<organism evidence="1 2">
    <name type="scientific">Cotesia glomerata</name>
    <name type="common">Lepidopteran parasitic wasp</name>
    <name type="synonym">Apanteles glomeratus</name>
    <dbReference type="NCBI Taxonomy" id="32391"/>
    <lineage>
        <taxon>Eukaryota</taxon>
        <taxon>Metazoa</taxon>
        <taxon>Ecdysozoa</taxon>
        <taxon>Arthropoda</taxon>
        <taxon>Hexapoda</taxon>
        <taxon>Insecta</taxon>
        <taxon>Pterygota</taxon>
        <taxon>Neoptera</taxon>
        <taxon>Endopterygota</taxon>
        <taxon>Hymenoptera</taxon>
        <taxon>Apocrita</taxon>
        <taxon>Ichneumonoidea</taxon>
        <taxon>Braconidae</taxon>
        <taxon>Microgastrinae</taxon>
        <taxon>Cotesia</taxon>
    </lineage>
</organism>
<evidence type="ECO:0000313" key="1">
    <source>
        <dbReference type="EMBL" id="KAH0564619.1"/>
    </source>
</evidence>
<protein>
    <submittedName>
        <fullName evidence="1">Uncharacterized protein</fullName>
    </submittedName>
</protein>
<evidence type="ECO:0000313" key="2">
    <source>
        <dbReference type="Proteomes" id="UP000826195"/>
    </source>
</evidence>